<reference evidence="1" key="2">
    <citation type="submission" date="2020-09" db="EMBL/GenBank/DDBJ databases">
        <authorList>
            <person name="Sun Q."/>
            <person name="Ohkuma M."/>
        </authorList>
    </citation>
    <scope>NUCLEOTIDE SEQUENCE</scope>
    <source>
        <strain evidence="1">JCM 3131</strain>
    </source>
</reference>
<proteinExistence type="predicted"/>
<gene>
    <name evidence="1" type="ORF">GCM10010145_62280</name>
</gene>
<evidence type="ECO:0000313" key="1">
    <source>
        <dbReference type="EMBL" id="GGQ84179.1"/>
    </source>
</evidence>
<dbReference type="Proteomes" id="UP000620156">
    <property type="component" value="Unassembled WGS sequence"/>
</dbReference>
<dbReference type="AlphaFoldDB" id="A0A918BPH9"/>
<comment type="caution">
    <text evidence="1">The sequence shown here is derived from an EMBL/GenBank/DDBJ whole genome shotgun (WGS) entry which is preliminary data.</text>
</comment>
<reference evidence="1" key="1">
    <citation type="journal article" date="2014" name="Int. J. Syst. Evol. Microbiol.">
        <title>Complete genome sequence of Corynebacterium casei LMG S-19264T (=DSM 44701T), isolated from a smear-ripened cheese.</title>
        <authorList>
            <consortium name="US DOE Joint Genome Institute (JGI-PGF)"/>
            <person name="Walter F."/>
            <person name="Albersmeier A."/>
            <person name="Kalinowski J."/>
            <person name="Ruckert C."/>
        </authorList>
    </citation>
    <scope>NUCLEOTIDE SEQUENCE</scope>
    <source>
        <strain evidence="1">JCM 3131</strain>
    </source>
</reference>
<keyword evidence="2" id="KW-1185">Reference proteome</keyword>
<accession>A0A918BPH9</accession>
<protein>
    <submittedName>
        <fullName evidence="1">Uncharacterized protein</fullName>
    </submittedName>
</protein>
<evidence type="ECO:0000313" key="2">
    <source>
        <dbReference type="Proteomes" id="UP000620156"/>
    </source>
</evidence>
<sequence>MRPDRGLLHRPVPGVDGMPAVVLVPSPGAVIAQAAGVVGGAGAGGDLAGEVVGAELGAVPQPGFLGAPDGVVFPGVVVRGAHAPALAGADALHAVAGGGAPDGDMAGKAAPAGRAVGQGEIVRILA</sequence>
<dbReference type="EMBL" id="BMQK01000021">
    <property type="protein sequence ID" value="GGQ84179.1"/>
    <property type="molecule type" value="Genomic_DNA"/>
</dbReference>
<name>A0A918BPH9_9ACTN</name>
<organism evidence="1 2">
    <name type="scientific">Streptomyces ruber</name>
    <dbReference type="NCBI Taxonomy" id="83378"/>
    <lineage>
        <taxon>Bacteria</taxon>
        <taxon>Bacillati</taxon>
        <taxon>Actinomycetota</taxon>
        <taxon>Actinomycetes</taxon>
        <taxon>Kitasatosporales</taxon>
        <taxon>Streptomycetaceae</taxon>
        <taxon>Streptomyces</taxon>
    </lineage>
</organism>